<comment type="caution">
    <text evidence="14">The sequence shown here is derived from an EMBL/GenBank/DDBJ whole genome shotgun (WGS) entry which is preliminary data.</text>
</comment>
<dbReference type="Pfam" id="PF00702">
    <property type="entry name" value="Hydrolase"/>
    <property type="match status" value="1"/>
</dbReference>
<dbReference type="SUPFAM" id="SSF56784">
    <property type="entry name" value="HAD-like"/>
    <property type="match status" value="1"/>
</dbReference>
<evidence type="ECO:0000259" key="13">
    <source>
        <dbReference type="PROSITE" id="PS50846"/>
    </source>
</evidence>
<dbReference type="Pfam" id="PF00403">
    <property type="entry name" value="HMA"/>
    <property type="match status" value="1"/>
</dbReference>
<name>A0A5M3XTE3_9ACTN</name>
<dbReference type="GO" id="GO:0005524">
    <property type="term" value="F:ATP binding"/>
    <property type="evidence" value="ECO:0007669"/>
    <property type="project" value="UniProtKB-UniRule"/>
</dbReference>
<dbReference type="NCBIfam" id="TIGR01525">
    <property type="entry name" value="ATPase-IB_hvy"/>
    <property type="match status" value="1"/>
</dbReference>
<evidence type="ECO:0000256" key="12">
    <source>
        <dbReference type="RuleBase" id="RU362081"/>
    </source>
</evidence>
<comment type="similarity">
    <text evidence="2 12">Belongs to the cation transport ATPase (P-type) (TC 3.A.3) family. Type IB subfamily.</text>
</comment>
<organism evidence="14 15">
    <name type="scientific">Acrocarpospora pleiomorpha</name>
    <dbReference type="NCBI Taxonomy" id="90975"/>
    <lineage>
        <taxon>Bacteria</taxon>
        <taxon>Bacillati</taxon>
        <taxon>Actinomycetota</taxon>
        <taxon>Actinomycetes</taxon>
        <taxon>Streptosporangiales</taxon>
        <taxon>Streptosporangiaceae</taxon>
        <taxon>Acrocarpospora</taxon>
    </lineage>
</organism>
<keyword evidence="8 12" id="KW-1133">Transmembrane helix</keyword>
<feature type="transmembrane region" description="Helical" evidence="12">
    <location>
        <begin position="117"/>
        <end position="134"/>
    </location>
</feature>
<accession>A0A5M3XTE3</accession>
<dbReference type="PROSITE" id="PS01047">
    <property type="entry name" value="HMA_1"/>
    <property type="match status" value="1"/>
</dbReference>
<evidence type="ECO:0000256" key="3">
    <source>
        <dbReference type="ARBA" id="ARBA00022692"/>
    </source>
</evidence>
<dbReference type="InterPro" id="IPR001757">
    <property type="entry name" value="P_typ_ATPase"/>
</dbReference>
<dbReference type="PROSITE" id="PS50846">
    <property type="entry name" value="HMA_2"/>
    <property type="match status" value="1"/>
</dbReference>
<dbReference type="InterPro" id="IPR008250">
    <property type="entry name" value="ATPase_P-typ_transduc_dom_A_sf"/>
</dbReference>
<dbReference type="InterPro" id="IPR036412">
    <property type="entry name" value="HAD-like_sf"/>
</dbReference>
<keyword evidence="6 12" id="KW-0067">ATP-binding</keyword>
<dbReference type="InterPro" id="IPR036163">
    <property type="entry name" value="HMA_dom_sf"/>
</dbReference>
<reference evidence="14 15" key="1">
    <citation type="submission" date="2019-10" db="EMBL/GenBank/DDBJ databases">
        <title>Whole genome shotgun sequence of Acrocarpospora pleiomorpha NBRC 16267.</title>
        <authorList>
            <person name="Ichikawa N."/>
            <person name="Kimura A."/>
            <person name="Kitahashi Y."/>
            <person name="Komaki H."/>
            <person name="Oguchi A."/>
        </authorList>
    </citation>
    <scope>NUCLEOTIDE SEQUENCE [LARGE SCALE GENOMIC DNA]</scope>
    <source>
        <strain evidence="14 15">NBRC 16267</strain>
    </source>
</reference>
<feature type="transmembrane region" description="Helical" evidence="12">
    <location>
        <begin position="638"/>
        <end position="657"/>
    </location>
</feature>
<dbReference type="EMBL" id="BLAF01000048">
    <property type="protein sequence ID" value="GES24116.1"/>
    <property type="molecule type" value="Genomic_DNA"/>
</dbReference>
<evidence type="ECO:0000313" key="14">
    <source>
        <dbReference type="EMBL" id="GES24116.1"/>
    </source>
</evidence>
<evidence type="ECO:0000256" key="10">
    <source>
        <dbReference type="ARBA" id="ARBA00049360"/>
    </source>
</evidence>
<comment type="subcellular location">
    <subcellularLocation>
        <location evidence="1">Cell membrane</location>
        <topology evidence="1">Multi-pass membrane protein</topology>
    </subcellularLocation>
</comment>
<evidence type="ECO:0000256" key="5">
    <source>
        <dbReference type="ARBA" id="ARBA00022741"/>
    </source>
</evidence>
<evidence type="ECO:0000256" key="2">
    <source>
        <dbReference type="ARBA" id="ARBA00006024"/>
    </source>
</evidence>
<dbReference type="Proteomes" id="UP000377595">
    <property type="component" value="Unassembled WGS sequence"/>
</dbReference>
<dbReference type="InterPro" id="IPR023214">
    <property type="entry name" value="HAD_sf"/>
</dbReference>
<dbReference type="Pfam" id="PF00122">
    <property type="entry name" value="E1-E2_ATPase"/>
    <property type="match status" value="1"/>
</dbReference>
<feature type="transmembrane region" description="Helical" evidence="12">
    <location>
        <begin position="663"/>
        <end position="682"/>
    </location>
</feature>
<dbReference type="NCBIfam" id="TIGR01494">
    <property type="entry name" value="ATPase_P-type"/>
    <property type="match status" value="1"/>
</dbReference>
<keyword evidence="3 12" id="KW-0812">Transmembrane</keyword>
<gene>
    <name evidence="14" type="ORF">Aple_070150</name>
</gene>
<dbReference type="PANTHER" id="PTHR43520:SF8">
    <property type="entry name" value="P-TYPE CU(+) TRANSPORTER"/>
    <property type="match status" value="1"/>
</dbReference>
<evidence type="ECO:0000313" key="15">
    <source>
        <dbReference type="Proteomes" id="UP000377595"/>
    </source>
</evidence>
<feature type="transmembrane region" description="Helical" evidence="12">
    <location>
        <begin position="338"/>
        <end position="361"/>
    </location>
</feature>
<feature type="domain" description="HMA" evidence="13">
    <location>
        <begin position="8"/>
        <end position="72"/>
    </location>
</feature>
<dbReference type="FunFam" id="3.30.70.100:FF:000005">
    <property type="entry name" value="Copper-exporting P-type ATPase A"/>
    <property type="match status" value="1"/>
</dbReference>
<evidence type="ECO:0000256" key="8">
    <source>
        <dbReference type="ARBA" id="ARBA00022989"/>
    </source>
</evidence>
<dbReference type="Gene3D" id="3.40.50.1000">
    <property type="entry name" value="HAD superfamily/HAD-like"/>
    <property type="match status" value="1"/>
</dbReference>
<dbReference type="GO" id="GO:0043682">
    <property type="term" value="F:P-type divalent copper transporter activity"/>
    <property type="evidence" value="ECO:0007669"/>
    <property type="project" value="TreeGrafter"/>
</dbReference>
<dbReference type="NCBIfam" id="TIGR01511">
    <property type="entry name" value="ATPase-IB1_Cu"/>
    <property type="match status" value="1"/>
</dbReference>
<evidence type="ECO:0000256" key="6">
    <source>
        <dbReference type="ARBA" id="ARBA00022840"/>
    </source>
</evidence>
<dbReference type="Gene3D" id="3.40.1110.10">
    <property type="entry name" value="Calcium-transporting ATPase, cytoplasmic domain N"/>
    <property type="match status" value="1"/>
</dbReference>
<keyword evidence="15" id="KW-1185">Reference proteome</keyword>
<evidence type="ECO:0000256" key="11">
    <source>
        <dbReference type="ARBA" id="ARBA00074171"/>
    </source>
</evidence>
<dbReference type="InterPro" id="IPR006121">
    <property type="entry name" value="HMA_dom"/>
</dbReference>
<comment type="catalytic activity">
    <reaction evidence="10">
        <text>ATP + H2O = ADP + phosphate + H(+)</text>
        <dbReference type="Rhea" id="RHEA:13065"/>
        <dbReference type="ChEBI" id="CHEBI:15377"/>
        <dbReference type="ChEBI" id="CHEBI:15378"/>
        <dbReference type="ChEBI" id="CHEBI:30616"/>
        <dbReference type="ChEBI" id="CHEBI:43474"/>
        <dbReference type="ChEBI" id="CHEBI:456216"/>
    </reaction>
</comment>
<dbReference type="PRINTS" id="PR00119">
    <property type="entry name" value="CATATPASE"/>
</dbReference>
<keyword evidence="9 12" id="KW-0472">Membrane</keyword>
<dbReference type="InterPro" id="IPR059000">
    <property type="entry name" value="ATPase_P-type_domA"/>
</dbReference>
<evidence type="ECO:0000256" key="9">
    <source>
        <dbReference type="ARBA" id="ARBA00023136"/>
    </source>
</evidence>
<dbReference type="OrthoDB" id="7059309at2"/>
<dbReference type="GO" id="GO:0016887">
    <property type="term" value="F:ATP hydrolysis activity"/>
    <property type="evidence" value="ECO:0007669"/>
    <property type="project" value="InterPro"/>
</dbReference>
<evidence type="ECO:0000256" key="7">
    <source>
        <dbReference type="ARBA" id="ARBA00022967"/>
    </source>
</evidence>
<evidence type="ECO:0000256" key="1">
    <source>
        <dbReference type="ARBA" id="ARBA00004651"/>
    </source>
</evidence>
<keyword evidence="5 12" id="KW-0547">Nucleotide-binding</keyword>
<dbReference type="Gene3D" id="2.70.150.10">
    <property type="entry name" value="Calcium-transporting ATPase, cytoplasmic transduction domain A"/>
    <property type="match status" value="1"/>
</dbReference>
<keyword evidence="7" id="KW-1278">Translocase</keyword>
<feature type="transmembrane region" description="Helical" evidence="12">
    <location>
        <begin position="154"/>
        <end position="174"/>
    </location>
</feature>
<dbReference type="GO" id="GO:0005507">
    <property type="term" value="F:copper ion binding"/>
    <property type="evidence" value="ECO:0007669"/>
    <property type="project" value="TreeGrafter"/>
</dbReference>
<dbReference type="SUPFAM" id="SSF55008">
    <property type="entry name" value="HMA, heavy metal-associated domain"/>
    <property type="match status" value="1"/>
</dbReference>
<dbReference type="GO" id="GO:0055070">
    <property type="term" value="P:copper ion homeostasis"/>
    <property type="evidence" value="ECO:0007669"/>
    <property type="project" value="TreeGrafter"/>
</dbReference>
<evidence type="ECO:0000256" key="4">
    <source>
        <dbReference type="ARBA" id="ARBA00022723"/>
    </source>
</evidence>
<dbReference type="AlphaFoldDB" id="A0A5M3XTE3"/>
<dbReference type="PANTHER" id="PTHR43520">
    <property type="entry name" value="ATP7, ISOFORM B"/>
    <property type="match status" value="1"/>
</dbReference>
<protein>
    <recommendedName>
        <fullName evidence="11">Cation-transporting P-type ATPase B</fullName>
    </recommendedName>
</protein>
<dbReference type="Gene3D" id="3.30.70.100">
    <property type="match status" value="1"/>
</dbReference>
<dbReference type="FunFam" id="2.70.150.10:FF:000002">
    <property type="entry name" value="Copper-transporting ATPase 1, putative"/>
    <property type="match status" value="1"/>
</dbReference>
<keyword evidence="4 12" id="KW-0479">Metal-binding</keyword>
<dbReference type="InterPro" id="IPR023299">
    <property type="entry name" value="ATPase_P-typ_cyto_dom_N"/>
</dbReference>
<dbReference type="CDD" id="cd00371">
    <property type="entry name" value="HMA"/>
    <property type="match status" value="1"/>
</dbReference>
<dbReference type="RefSeq" id="WP_155348972.1">
    <property type="nucleotide sequence ID" value="NZ_BAAAHM010000005.1"/>
</dbReference>
<feature type="transmembrane region" description="Helical" evidence="12">
    <location>
        <begin position="308"/>
        <end position="332"/>
    </location>
</feature>
<sequence length="688" mass="71550">MNKSLEVLTTELVIGGMTCAACAAQIERSLRSFDGVTVTVNYATEQATVTHPAHLDPATLVAEVERAGYTAELRHATRCEEEPLRGLEERLIISASCAAGVFAPAVIPALGVPGWEWVALALTLPIVAYGAWPFHRARTLVSLGILASFGWSLWNLSFAVTAAITLIALTGAYLEARAKRHTGTALRALYDLGPKDATLLRNGEVIHVPADRVTVGDAFLVHPGEKIATDGVVIEGHSAVDASGLTGESIPMEVGAGDRVVGATVNAGGRLMVRATRVGHDSRLAQITRLAEAAQSGKTEVQRLADRVSAIAVPVVLSIAAATLVAWLGLGAPAPDGIGAAIAVLIIACPAALGLAVPTALRAGTGRGAQLGILVKGADTLERARRIDTIVLNKTGTVTEGRMRLASVIAAEGESREEILALAGAVERASEHPIARAIDEAGGSVLPVEEFAALPGRGVEGWVAGKWVLAGRRELLVERWGELPDSLEKALAEAVGTVIVVGWDGLARGVLVIADSVKPTSARAIRNLKALGLSPLLLTGDRASVATRVAAEVGVNFVLAGLLPEGKVEAIRALQRQGRVVAMVGDGVNDAAALAQADLGIATSTDRAIEASDLTLVRGDLRVASDAIRLSRRILTTIRGNLFWAFAYNLVALPLAATGLLSPVVAAATMALSGILVVANSLRLRRFR</sequence>
<dbReference type="SUPFAM" id="SSF81665">
    <property type="entry name" value="Calcium ATPase, transmembrane domain M"/>
    <property type="match status" value="1"/>
</dbReference>
<dbReference type="SUPFAM" id="SSF81653">
    <property type="entry name" value="Calcium ATPase, transduction domain A"/>
    <property type="match status" value="1"/>
</dbReference>
<keyword evidence="12" id="KW-1003">Cell membrane</keyword>
<dbReference type="InterPro" id="IPR017969">
    <property type="entry name" value="Heavy-metal-associated_CS"/>
</dbReference>
<proteinExistence type="inferred from homology"/>
<dbReference type="InterPro" id="IPR027256">
    <property type="entry name" value="P-typ_ATPase_IB"/>
</dbReference>
<dbReference type="GO" id="GO:0005886">
    <property type="term" value="C:plasma membrane"/>
    <property type="evidence" value="ECO:0007669"/>
    <property type="project" value="UniProtKB-SubCell"/>
</dbReference>
<dbReference type="InterPro" id="IPR023298">
    <property type="entry name" value="ATPase_P-typ_TM_dom_sf"/>
</dbReference>